<protein>
    <submittedName>
        <fullName evidence="4">Membrane-bound lytic murein transglycosylase C</fullName>
        <ecNumber evidence="4">4.2.2.-</ecNumber>
    </submittedName>
</protein>
<dbReference type="EC" id="4.2.2.-" evidence="4"/>
<accession>A0A1C7WS34</accession>
<dbReference type="EMBL" id="LLKQ01000001">
    <property type="protein sequence ID" value="OCL95252.1"/>
    <property type="molecule type" value="Genomic_DNA"/>
</dbReference>
<dbReference type="SUPFAM" id="SSF53955">
    <property type="entry name" value="Lysozyme-like"/>
    <property type="match status" value="1"/>
</dbReference>
<dbReference type="CDD" id="cd16893">
    <property type="entry name" value="LT_MltC_MltE"/>
    <property type="match status" value="1"/>
</dbReference>
<dbReference type="InterPro" id="IPR000189">
    <property type="entry name" value="Transglyc_AS"/>
</dbReference>
<reference evidence="4 5" key="1">
    <citation type="submission" date="2015-10" db="EMBL/GenBank/DDBJ databases">
        <authorList>
            <person name="Rovetto F.F."/>
            <person name="Cocolin L.L."/>
            <person name="Illeghems K.K."/>
            <person name="Van Nieuwerbuegh F.F."/>
            <person name="Houf K.K."/>
        </authorList>
    </citation>
    <scope>NUCLEOTIDE SEQUENCE [LARGE SCALE GENOMIC DNA]</scope>
    <source>
        <strain evidence="4 5">LMG 24486</strain>
    </source>
</reference>
<dbReference type="InterPro" id="IPR023346">
    <property type="entry name" value="Lysozyme-like_dom_sf"/>
</dbReference>
<name>A0A1C7WS34_9BACT</name>
<dbReference type="InterPro" id="IPR024570">
    <property type="entry name" value="Murein_transglycosylaseC_N"/>
</dbReference>
<dbReference type="PANTHER" id="PTHR37423:SF2">
    <property type="entry name" value="MEMBRANE-BOUND LYTIC MUREIN TRANSGLYCOSYLASE C"/>
    <property type="match status" value="1"/>
</dbReference>
<evidence type="ECO:0000256" key="1">
    <source>
        <dbReference type="ARBA" id="ARBA00007734"/>
    </source>
</evidence>
<dbReference type="InterPro" id="IPR008258">
    <property type="entry name" value="Transglycosylase_SLT_dom_1"/>
</dbReference>
<comment type="caution">
    <text evidence="4">The sequence shown here is derived from an EMBL/GenBank/DDBJ whole genome shotgun (WGS) entry which is preliminary data.</text>
</comment>
<organism evidence="4 5">
    <name type="scientific">Aliarcobacter thereius LMG 24486</name>
    <dbReference type="NCBI Taxonomy" id="1032240"/>
    <lineage>
        <taxon>Bacteria</taxon>
        <taxon>Pseudomonadati</taxon>
        <taxon>Campylobacterota</taxon>
        <taxon>Epsilonproteobacteria</taxon>
        <taxon>Campylobacterales</taxon>
        <taxon>Arcobacteraceae</taxon>
        <taxon>Aliarcobacter</taxon>
    </lineage>
</organism>
<evidence type="ECO:0000259" key="3">
    <source>
        <dbReference type="Pfam" id="PF11873"/>
    </source>
</evidence>
<dbReference type="Gene3D" id="1.10.530.10">
    <property type="match status" value="1"/>
</dbReference>
<feature type="domain" description="Transglycosylase SLT" evidence="2">
    <location>
        <begin position="237"/>
        <end position="359"/>
    </location>
</feature>
<keyword evidence="4" id="KW-0456">Lyase</keyword>
<evidence type="ECO:0000313" key="4">
    <source>
        <dbReference type="EMBL" id="OCL95252.1"/>
    </source>
</evidence>
<feature type="domain" description="Murein transglycosylase-C N-terminal" evidence="3">
    <location>
        <begin position="63"/>
        <end position="150"/>
    </location>
</feature>
<dbReference type="PANTHER" id="PTHR37423">
    <property type="entry name" value="SOLUBLE LYTIC MUREIN TRANSGLYCOSYLASE-RELATED"/>
    <property type="match status" value="1"/>
</dbReference>
<dbReference type="GO" id="GO:0016829">
    <property type="term" value="F:lyase activity"/>
    <property type="evidence" value="ECO:0007669"/>
    <property type="project" value="UniProtKB-KW"/>
</dbReference>
<dbReference type="Pfam" id="PF11873">
    <property type="entry name" value="Mltc_N"/>
    <property type="match status" value="1"/>
</dbReference>
<dbReference type="RefSeq" id="WP_066180853.1">
    <property type="nucleotide sequence ID" value="NZ_CP035926.1"/>
</dbReference>
<sequence length="404" mass="46633">MKAILFILISSTILYAEISHNYEKSKNEFIEKQNNFNLEKKQTLNKHNSYKEEALRDFENYKKAQQKIFNDFKNNISKLWENPKMPSAKSLINYTNDRKTRGEINFENEEIIVETIASSYDEAVKNLRKELNILVSIDTKEFNKIDPFEKELSSIKKSNKIIDSSFKNESILSDAIFGKKPSKKELNSFSNSNINNKSIKVHNSPKIPNQKVYSVIVPMPNQTMINKSKEYEKEVTKQGKIRSIPRSLIFAVIHSESAYNPKARSHIPAFGLMQIVPSSAGKDVYELLYNEEKLVSDNYLYNSTNNITMGTAYLHMLYFKYLSKIKDKESRLYCAIAAYNTGAGNVAKAFSKTTNISKAAQIINKMSSKDVYNHLLKNLPYDETKGYLEKVTSRMYSYEEIYNK</sequence>
<gene>
    <name evidence="4" type="primary">mltC</name>
    <name evidence="4" type="ORF">AA347_00706</name>
</gene>
<keyword evidence="5" id="KW-1185">Reference proteome</keyword>
<proteinExistence type="inferred from homology"/>
<dbReference type="PROSITE" id="PS00922">
    <property type="entry name" value="TRANSGLYCOSYLASE"/>
    <property type="match status" value="1"/>
</dbReference>
<dbReference type="Pfam" id="PF01464">
    <property type="entry name" value="SLT"/>
    <property type="match status" value="1"/>
</dbReference>
<evidence type="ECO:0000313" key="5">
    <source>
        <dbReference type="Proteomes" id="UP000092987"/>
    </source>
</evidence>
<evidence type="ECO:0000259" key="2">
    <source>
        <dbReference type="Pfam" id="PF01464"/>
    </source>
</evidence>
<dbReference type="Proteomes" id="UP000092987">
    <property type="component" value="Unassembled WGS sequence"/>
</dbReference>
<comment type="similarity">
    <text evidence="1">Belongs to the transglycosylase Slt family.</text>
</comment>